<feature type="compositionally biased region" description="Polar residues" evidence="2">
    <location>
        <begin position="341"/>
        <end position="373"/>
    </location>
</feature>
<name>A0A8J1TYV7_OWEFU</name>
<keyword evidence="1" id="KW-0175">Coiled coil</keyword>
<accession>A0A8J1TYV7</accession>
<feature type="compositionally biased region" description="Polar residues" evidence="2">
    <location>
        <begin position="403"/>
        <end position="413"/>
    </location>
</feature>
<feature type="compositionally biased region" description="Basic and acidic residues" evidence="2">
    <location>
        <begin position="374"/>
        <end position="402"/>
    </location>
</feature>
<feature type="coiled-coil region" evidence="1">
    <location>
        <begin position="49"/>
        <end position="187"/>
    </location>
</feature>
<dbReference type="AlphaFoldDB" id="A0A8J1TYV7"/>
<comment type="caution">
    <text evidence="3">The sequence shown here is derived from an EMBL/GenBank/DDBJ whole genome shotgun (WGS) entry which is preliminary data.</text>
</comment>
<evidence type="ECO:0000256" key="1">
    <source>
        <dbReference type="SAM" id="Coils"/>
    </source>
</evidence>
<reference evidence="3" key="1">
    <citation type="submission" date="2022-03" db="EMBL/GenBank/DDBJ databases">
        <authorList>
            <person name="Martin C."/>
        </authorList>
    </citation>
    <scope>NUCLEOTIDE SEQUENCE</scope>
</reference>
<sequence length="459" mass="52340">MVRMGSGASSNVKKIEIDQDNDEFARPRSSKKKAGKAAKDELDQTLGLLEKCRASLSEEERRSNTLQSQTKDLQIQLSEIESTNLDLKEEIQRLEERLEYMNNQNQLQEDKECPESMQIKDQYIEKLETKTKLIQEETDQLKARFKKKIKKVGTQLAETKQESTLKIFELKDEITRLANENAQLLERLSHAGHENSPRDVEPKSSEEDNKSTFLVLELSRQISDQDSKICTLEQNLKEKDKIIKDLKMKLKTALNPPKETKPEINGAMISYGAEENEKESEEYLELKKIAKDIKKYHKKKRKEKVRNFDDFRESSSKSRDSGILDEDEPGYRHISHHSARSQRLTSATSTVSRISLSSTAIDSESDAVSQSSVREIRNEGEASARSSARERRSANRTKDRSSKSNLNNTQNGSQRYSQVLNGMGESSQNEVGSPTMLEGNDSLTMKNDIDQIFRTVPVT</sequence>
<dbReference type="PANTHER" id="PTHR38580">
    <property type="entry name" value="COILED-COIL DOMAIN-CONTAINING PROTEIN 192"/>
    <property type="match status" value="1"/>
</dbReference>
<dbReference type="Proteomes" id="UP000749559">
    <property type="component" value="Unassembled WGS sequence"/>
</dbReference>
<feature type="region of interest" description="Disordered" evidence="2">
    <location>
        <begin position="309"/>
        <end position="413"/>
    </location>
</feature>
<keyword evidence="4" id="KW-1185">Reference proteome</keyword>
<dbReference type="OrthoDB" id="6111632at2759"/>
<dbReference type="EMBL" id="CAIIXF020000010">
    <property type="protein sequence ID" value="CAH1797291.1"/>
    <property type="molecule type" value="Genomic_DNA"/>
</dbReference>
<evidence type="ECO:0000313" key="4">
    <source>
        <dbReference type="Proteomes" id="UP000749559"/>
    </source>
</evidence>
<feature type="region of interest" description="Disordered" evidence="2">
    <location>
        <begin position="187"/>
        <end position="209"/>
    </location>
</feature>
<protein>
    <submittedName>
        <fullName evidence="3">Uncharacterized protein</fullName>
    </submittedName>
</protein>
<feature type="compositionally biased region" description="Basic and acidic residues" evidence="2">
    <location>
        <begin position="309"/>
        <end position="322"/>
    </location>
</feature>
<dbReference type="PANTHER" id="PTHR38580:SF1">
    <property type="entry name" value="COILED-COIL DOMAIN-CONTAINING PROTEIN 192"/>
    <property type="match status" value="1"/>
</dbReference>
<dbReference type="InterPro" id="IPR038817">
    <property type="entry name" value="CCDC192"/>
</dbReference>
<evidence type="ECO:0000256" key="2">
    <source>
        <dbReference type="SAM" id="MobiDB-lite"/>
    </source>
</evidence>
<evidence type="ECO:0000313" key="3">
    <source>
        <dbReference type="EMBL" id="CAH1797291.1"/>
    </source>
</evidence>
<feature type="region of interest" description="Disordered" evidence="2">
    <location>
        <begin position="1"/>
        <end position="40"/>
    </location>
</feature>
<proteinExistence type="predicted"/>
<gene>
    <name evidence="3" type="ORF">OFUS_LOCUS21608</name>
</gene>
<organism evidence="3 4">
    <name type="scientific">Owenia fusiformis</name>
    <name type="common">Polychaete worm</name>
    <dbReference type="NCBI Taxonomy" id="6347"/>
    <lineage>
        <taxon>Eukaryota</taxon>
        <taxon>Metazoa</taxon>
        <taxon>Spiralia</taxon>
        <taxon>Lophotrochozoa</taxon>
        <taxon>Annelida</taxon>
        <taxon>Polychaeta</taxon>
        <taxon>Sedentaria</taxon>
        <taxon>Canalipalpata</taxon>
        <taxon>Sabellida</taxon>
        <taxon>Oweniida</taxon>
        <taxon>Oweniidae</taxon>
        <taxon>Owenia</taxon>
    </lineage>
</organism>